<evidence type="ECO:0000256" key="8">
    <source>
        <dbReference type="PIRNR" id="PIRNR037092"/>
    </source>
</evidence>
<evidence type="ECO:0000256" key="2">
    <source>
        <dbReference type="ARBA" id="ARBA00006613"/>
    </source>
</evidence>
<dbReference type="Pfam" id="PF01602">
    <property type="entry name" value="Adaptin_N"/>
    <property type="match status" value="1"/>
</dbReference>
<evidence type="ECO:0000256" key="1">
    <source>
        <dbReference type="ARBA" id="ARBA00004145"/>
    </source>
</evidence>
<evidence type="ECO:0000256" key="9">
    <source>
        <dbReference type="SAM" id="MobiDB-lite"/>
    </source>
</evidence>
<dbReference type="AlphaFoldDB" id="A0A1B2JGJ4"/>
<dbReference type="PANTHER" id="PTHR22781:SF12">
    <property type="entry name" value="AP-3 COMPLEX SUBUNIT DELTA-1"/>
    <property type="match status" value="1"/>
</dbReference>
<gene>
    <name evidence="11" type="primary">APL5</name>
    <name evidence="11" type="ORF">ATY40_BA7504268</name>
</gene>
<keyword evidence="6 8" id="KW-0653">Protein transport</keyword>
<organism evidence="11 12">
    <name type="scientific">Komagataella pastoris</name>
    <name type="common">Yeast</name>
    <name type="synonym">Pichia pastoris</name>
    <dbReference type="NCBI Taxonomy" id="4922"/>
    <lineage>
        <taxon>Eukaryota</taxon>
        <taxon>Fungi</taxon>
        <taxon>Dikarya</taxon>
        <taxon>Ascomycota</taxon>
        <taxon>Saccharomycotina</taxon>
        <taxon>Pichiomycetes</taxon>
        <taxon>Pichiales</taxon>
        <taxon>Pichiaceae</taxon>
        <taxon>Komagataella</taxon>
    </lineage>
</organism>
<evidence type="ECO:0000256" key="7">
    <source>
        <dbReference type="ARBA" id="ARBA00023136"/>
    </source>
</evidence>
<feature type="compositionally biased region" description="Basic residues" evidence="9">
    <location>
        <begin position="886"/>
        <end position="900"/>
    </location>
</feature>
<proteinExistence type="inferred from homology"/>
<dbReference type="GO" id="GO:0006623">
    <property type="term" value="P:protein targeting to vacuole"/>
    <property type="evidence" value="ECO:0007669"/>
    <property type="project" value="TreeGrafter"/>
</dbReference>
<comment type="function">
    <text evidence="8">Part of the AP-3 complex, an adaptor-related complex which is not clathrin-associated. The complex is associated with the Golgi region as well as more peripheral structures. It facilitates the budding of vesicles from the Golgi membrane.</text>
</comment>
<keyword evidence="8" id="KW-0333">Golgi apparatus</keyword>
<evidence type="ECO:0000256" key="3">
    <source>
        <dbReference type="ARBA" id="ARBA00015717"/>
    </source>
</evidence>
<comment type="similarity">
    <text evidence="2 8">Belongs to the adaptor complexes large subunit family.</text>
</comment>
<dbReference type="PANTHER" id="PTHR22781">
    <property type="entry name" value="DELTA ADAPTIN-RELATED"/>
    <property type="match status" value="1"/>
</dbReference>
<evidence type="ECO:0000256" key="5">
    <source>
        <dbReference type="ARBA" id="ARBA00022737"/>
    </source>
</evidence>
<dbReference type="InterPro" id="IPR017105">
    <property type="entry name" value="AP3_complex_dsu"/>
</dbReference>
<dbReference type="GO" id="GO:0030665">
    <property type="term" value="C:clathrin-coated vesicle membrane"/>
    <property type="evidence" value="ECO:0007669"/>
    <property type="project" value="UniProtKB-SubCell"/>
</dbReference>
<feature type="domain" description="Clathrin/coatomer adaptor adaptin-like N-terminal" evidence="10">
    <location>
        <begin position="44"/>
        <end position="624"/>
    </location>
</feature>
<dbReference type="GO" id="GO:0030123">
    <property type="term" value="C:AP-3 adaptor complex"/>
    <property type="evidence" value="ECO:0007669"/>
    <property type="project" value="InterPro"/>
</dbReference>
<evidence type="ECO:0000259" key="10">
    <source>
        <dbReference type="Pfam" id="PF01602"/>
    </source>
</evidence>
<dbReference type="InterPro" id="IPR016024">
    <property type="entry name" value="ARM-type_fold"/>
</dbReference>
<keyword evidence="5" id="KW-0677">Repeat</keyword>
<protein>
    <recommendedName>
        <fullName evidence="3 8">AP-3 complex subunit delta</fullName>
    </recommendedName>
</protein>
<comment type="subcellular location">
    <subcellularLocation>
        <location evidence="1">Cytoplasmic vesicle</location>
        <location evidence="1">Clathrin-coated vesicle membrane</location>
        <topology evidence="1">Peripheral membrane protein</topology>
        <orientation evidence="1">Cytoplasmic side</orientation>
    </subcellularLocation>
    <subcellularLocation>
        <location evidence="8">Golgi apparatus</location>
    </subcellularLocation>
</comment>
<sequence length="900" mass="102499">MTDVKSRLRPFGISFEKSLSDLIKGIRSNNDDPDKLILFLEESIQECREELRANDLQLKSTAVLKLAYLEMYGFDMSWCSFQILEVMSSSNFQHKRIGYLAAMQIMIRNNNDDALMLMTNLLKKDLTSSNQVEAGLALSGIASIVTTELAHDVCEDIVRMLSHSSPFIRKKAVLAMFKIFLKYPDFLRSFYPRLIERLSDDDTSVVSATVNVVCELANKNPKNYVELAPQLYELLTSSKNNWMVIRLLKLFSSLSLVEPRLKKKMLPAILNILTKTEALSLVYECIDCILTGKMLAEDDYKLAELMVERLLVFFEADDANLKYVALSAFIKIMTIHRSFISQHSKVVLDGINDTDLAIREKALSLLDALVTEENITKIVSKMMLLLLPTDDDNLESTMSRFESFQKQQMAIIPKSFKLLVIRKIVSICCENNYQLIPNFSWYANVLYDFIKLNTSLDIQQIQPLISEQLVNLSLRVPSIRPELVSMCLATLRDSNNYSTFVDGLKDCIWIVGEYYDEYTEDESEFEHEEEDEGGHKLNGFEIITDLTKEEFFAQSDSSTLSILIHNLVKVFAKFVYSLKSDWDESTVEMVTNLNQILLDWLEQFESHVNTEVQERSASFIEVLKLIPESLSNSGPSGFVEDVLLALFNGQALKPVSYLTQQKITIPEDIDLDQPFYPGALEEFIAKHKPLEEPDHDSLFNYWSESQESEPQENYPEDDVERLERIKDDPFYIGLDTVPASESPSQDLISIDSRDTPVTKKKPSSSKSKKKVRVNREKVLILDDDLTPNVGLLDLESESVSRNSGRSRKGLLIDSSNLDKFDINADSDSYNKGVNGGGTYGEYEVNQLVEEMKGLQTEEGTSSSKVRRKKKKESEIGLEDVEGEPKKLKRKKKKKKAVIQE</sequence>
<comment type="subunit">
    <text evidence="8">Adaptor protein complex 3 (AP-3) is a heterotetramer.</text>
</comment>
<reference evidence="11 12" key="1">
    <citation type="submission" date="2016-02" db="EMBL/GenBank/DDBJ databases">
        <title>Comparative genomic and transcriptomic foundation for Pichia pastoris.</title>
        <authorList>
            <person name="Love K.R."/>
            <person name="Shah K.A."/>
            <person name="Whittaker C.A."/>
            <person name="Wu J."/>
            <person name="Bartlett M.C."/>
            <person name="Ma D."/>
            <person name="Leeson R.L."/>
            <person name="Priest M."/>
            <person name="Young S.K."/>
            <person name="Love J.C."/>
        </authorList>
    </citation>
    <scope>NUCLEOTIDE SEQUENCE [LARGE SCALE GENOMIC DNA]</scope>
    <source>
        <strain evidence="11 12">ATCC 28485</strain>
    </source>
</reference>
<dbReference type="GO" id="GO:0010008">
    <property type="term" value="C:endosome membrane"/>
    <property type="evidence" value="ECO:0007669"/>
    <property type="project" value="TreeGrafter"/>
</dbReference>
<dbReference type="InterPro" id="IPR002553">
    <property type="entry name" value="Clathrin/coatomer_adapt-like_N"/>
</dbReference>
<keyword evidence="7" id="KW-0472">Membrane</keyword>
<keyword evidence="12" id="KW-1185">Reference proteome</keyword>
<dbReference type="PIRSF" id="PIRSF037092">
    <property type="entry name" value="AP3_complex_delta"/>
    <property type="match status" value="1"/>
</dbReference>
<evidence type="ECO:0000256" key="6">
    <source>
        <dbReference type="ARBA" id="ARBA00022927"/>
    </source>
</evidence>
<dbReference type="EMBL" id="CP014586">
    <property type="protein sequence ID" value="ANZ76938.1"/>
    <property type="molecule type" value="Genomic_DNA"/>
</dbReference>
<evidence type="ECO:0000313" key="11">
    <source>
        <dbReference type="EMBL" id="ANZ76938.1"/>
    </source>
</evidence>
<dbReference type="GO" id="GO:0005794">
    <property type="term" value="C:Golgi apparatus"/>
    <property type="evidence" value="ECO:0007669"/>
    <property type="project" value="UniProtKB-SubCell"/>
</dbReference>
<evidence type="ECO:0000313" key="12">
    <source>
        <dbReference type="Proteomes" id="UP000094565"/>
    </source>
</evidence>
<evidence type="ECO:0000256" key="4">
    <source>
        <dbReference type="ARBA" id="ARBA00022448"/>
    </source>
</evidence>
<name>A0A1B2JGJ4_PICPA</name>
<dbReference type="InterPro" id="IPR011989">
    <property type="entry name" value="ARM-like"/>
</dbReference>
<feature type="region of interest" description="Disordered" evidence="9">
    <location>
        <begin position="736"/>
        <end position="772"/>
    </location>
</feature>
<keyword evidence="4 8" id="KW-0813">Transport</keyword>
<dbReference type="GO" id="GO:0006896">
    <property type="term" value="P:Golgi to vacuole transport"/>
    <property type="evidence" value="ECO:0007669"/>
    <property type="project" value="TreeGrafter"/>
</dbReference>
<feature type="compositionally biased region" description="Basic residues" evidence="9">
    <location>
        <begin position="758"/>
        <end position="772"/>
    </location>
</feature>
<dbReference type="OrthoDB" id="10264595at2759"/>
<feature type="region of interest" description="Disordered" evidence="9">
    <location>
        <begin position="851"/>
        <end position="900"/>
    </location>
</feature>
<dbReference type="FunFam" id="1.25.10.10:FF:000251">
    <property type="entry name" value="AP-3 complex subunit delta"/>
    <property type="match status" value="1"/>
</dbReference>
<dbReference type="Proteomes" id="UP000094565">
    <property type="component" value="Chromosome 3"/>
</dbReference>
<dbReference type="SUPFAM" id="SSF48371">
    <property type="entry name" value="ARM repeat"/>
    <property type="match status" value="1"/>
</dbReference>
<dbReference type="Gene3D" id="1.25.10.10">
    <property type="entry name" value="Leucine-rich Repeat Variant"/>
    <property type="match status" value="1"/>
</dbReference>
<accession>A0A1B2JGJ4</accession>